<dbReference type="Proteomes" id="UP001077788">
    <property type="component" value="Unassembled WGS sequence"/>
</dbReference>
<name>A0A9Q4DK17_ACTPL</name>
<dbReference type="EMBL" id="JAPQFC010001190">
    <property type="protein sequence ID" value="MCY6525038.1"/>
    <property type="molecule type" value="Genomic_DNA"/>
</dbReference>
<gene>
    <name evidence="1" type="ORF">OYG11_12625</name>
</gene>
<sequence length="79" mass="9351">CIPAVLWAYRTTCKKLMGQTHFRLVYGMEVVMPMEYIVPSLRIEALTGMTNREALQERLAQLEEHEEEWFLDGFHQHVQ</sequence>
<comment type="caution">
    <text evidence="1">The sequence shown here is derived from an EMBL/GenBank/DDBJ whole genome shotgun (WGS) entry which is preliminary data.</text>
</comment>
<dbReference type="AlphaFoldDB" id="A0A9Q4DK17"/>
<evidence type="ECO:0000313" key="2">
    <source>
        <dbReference type="Proteomes" id="UP001077788"/>
    </source>
</evidence>
<dbReference type="PANTHER" id="PTHR48475">
    <property type="entry name" value="RIBONUCLEASE H"/>
    <property type="match status" value="1"/>
</dbReference>
<accession>A0A9Q4DK17</accession>
<proteinExistence type="predicted"/>
<organism evidence="1 2">
    <name type="scientific">Actinobacillus pleuropneumoniae</name>
    <name type="common">Haemophilus pleuropneumoniae</name>
    <dbReference type="NCBI Taxonomy" id="715"/>
    <lineage>
        <taxon>Bacteria</taxon>
        <taxon>Pseudomonadati</taxon>
        <taxon>Pseudomonadota</taxon>
        <taxon>Gammaproteobacteria</taxon>
        <taxon>Pasteurellales</taxon>
        <taxon>Pasteurellaceae</taxon>
        <taxon>Actinobacillus</taxon>
    </lineage>
</organism>
<dbReference type="PANTHER" id="PTHR48475:SF1">
    <property type="entry name" value="RNASE H TYPE-1 DOMAIN-CONTAINING PROTEIN"/>
    <property type="match status" value="1"/>
</dbReference>
<reference evidence="1" key="1">
    <citation type="journal article" date="2021" name="Vet Sci">
        <title>O-Serogroups and Pathovirotypes of Escherichia coli Isolated from Post-Weaning Piglets Showing Diarrhoea and/or Oedema in South Korea.</title>
        <authorList>
            <person name="Byun J.W."/>
            <person name="Moon B.Y."/>
            <person name="Do K.H."/>
            <person name="Lee K."/>
            <person name="Lee H.Y."/>
            <person name="Kim W.I."/>
            <person name="So B."/>
            <person name="Lee W.K."/>
        </authorList>
    </citation>
    <scope>NUCLEOTIDE SEQUENCE</scope>
    <source>
        <strain evidence="1">84/14</strain>
    </source>
</reference>
<protein>
    <submittedName>
        <fullName evidence="1">Uncharacterized protein</fullName>
    </submittedName>
</protein>
<feature type="non-terminal residue" evidence="1">
    <location>
        <position position="1"/>
    </location>
</feature>
<dbReference type="RefSeq" id="WP_267992364.1">
    <property type="nucleotide sequence ID" value="NZ_JAPQFC010001190.1"/>
</dbReference>
<reference evidence="1" key="2">
    <citation type="submission" date="2022-12" db="EMBL/GenBank/DDBJ databases">
        <authorList>
            <person name="Kardos G."/>
            <person name="Sarkozi R."/>
            <person name="Laczko L."/>
            <person name="Marton S."/>
            <person name="Makrai L."/>
            <person name="Banyai K."/>
            <person name="Fodor L."/>
        </authorList>
    </citation>
    <scope>NUCLEOTIDE SEQUENCE</scope>
    <source>
        <strain evidence="1">84/14</strain>
    </source>
</reference>
<evidence type="ECO:0000313" key="1">
    <source>
        <dbReference type="EMBL" id="MCY6525038.1"/>
    </source>
</evidence>